<dbReference type="RefSeq" id="WP_181053312.1">
    <property type="nucleotide sequence ID" value="NZ_JACDXJ010000001.1"/>
</dbReference>
<evidence type="ECO:0000256" key="7">
    <source>
        <dbReference type="SAM" id="Phobius"/>
    </source>
</evidence>
<dbReference type="GO" id="GO:0005886">
    <property type="term" value="C:plasma membrane"/>
    <property type="evidence" value="ECO:0007669"/>
    <property type="project" value="UniProtKB-SubCell"/>
</dbReference>
<dbReference type="EMBL" id="JACDXJ010000001">
    <property type="protein sequence ID" value="MBA1157879.1"/>
    <property type="molecule type" value="Genomic_DNA"/>
</dbReference>
<evidence type="ECO:0000256" key="2">
    <source>
        <dbReference type="ARBA" id="ARBA00005779"/>
    </source>
</evidence>
<feature type="transmembrane region" description="Helical" evidence="7">
    <location>
        <begin position="77"/>
        <end position="99"/>
    </location>
</feature>
<sequence>MLASSLTGLSAFAIYLVTALAMVGAFGTVYTLITPHREFHLLRSGCTAAVPAFLGAIIGYVIPLSAAMRWSASLADFVIWASIAACVQILAYGATRLLVPDVSKRISANDVAAGILLGGIALAFGMLNAASMTP</sequence>
<comment type="caution">
    <text evidence="8">The sequence shown here is derived from an EMBL/GenBank/DDBJ whole genome shotgun (WGS) entry which is preliminary data.</text>
</comment>
<evidence type="ECO:0000256" key="5">
    <source>
        <dbReference type="ARBA" id="ARBA00022989"/>
    </source>
</evidence>
<evidence type="ECO:0000256" key="1">
    <source>
        <dbReference type="ARBA" id="ARBA00004651"/>
    </source>
</evidence>
<feature type="transmembrane region" description="Helical" evidence="7">
    <location>
        <begin position="12"/>
        <end position="33"/>
    </location>
</feature>
<evidence type="ECO:0000256" key="3">
    <source>
        <dbReference type="ARBA" id="ARBA00022475"/>
    </source>
</evidence>
<organism evidence="8 9">
    <name type="scientific">Microvirga mediterraneensis</name>
    <dbReference type="NCBI Taxonomy" id="2754695"/>
    <lineage>
        <taxon>Bacteria</taxon>
        <taxon>Pseudomonadati</taxon>
        <taxon>Pseudomonadota</taxon>
        <taxon>Alphaproteobacteria</taxon>
        <taxon>Hyphomicrobiales</taxon>
        <taxon>Methylobacteriaceae</taxon>
        <taxon>Microvirga</taxon>
    </lineage>
</organism>
<dbReference type="InterPro" id="IPR007140">
    <property type="entry name" value="DUF350"/>
</dbReference>
<keyword evidence="9" id="KW-1185">Reference proteome</keyword>
<protein>
    <submittedName>
        <fullName evidence="8">DUF350 domain-containing protein</fullName>
    </submittedName>
</protein>
<evidence type="ECO:0000313" key="8">
    <source>
        <dbReference type="EMBL" id="MBA1157879.1"/>
    </source>
</evidence>
<comment type="similarity">
    <text evidence="2">Belongs to the UPF0719 family.</text>
</comment>
<keyword evidence="4 7" id="KW-0812">Transmembrane</keyword>
<comment type="subcellular location">
    <subcellularLocation>
        <location evidence="1">Cell membrane</location>
        <topology evidence="1">Multi-pass membrane protein</topology>
    </subcellularLocation>
</comment>
<keyword evidence="5 7" id="KW-1133">Transmembrane helix</keyword>
<evidence type="ECO:0000256" key="6">
    <source>
        <dbReference type="ARBA" id="ARBA00023136"/>
    </source>
</evidence>
<dbReference type="PANTHER" id="PTHR40043">
    <property type="entry name" value="UPF0719 INNER MEMBRANE PROTEIN YJFL"/>
    <property type="match status" value="1"/>
</dbReference>
<dbReference type="PANTHER" id="PTHR40043:SF1">
    <property type="entry name" value="UPF0719 INNER MEMBRANE PROTEIN YJFL"/>
    <property type="match status" value="1"/>
</dbReference>
<proteinExistence type="inferred from homology"/>
<feature type="transmembrane region" description="Helical" evidence="7">
    <location>
        <begin position="111"/>
        <end position="130"/>
    </location>
</feature>
<keyword evidence="3" id="KW-1003">Cell membrane</keyword>
<gene>
    <name evidence="8" type="ORF">H0S73_17345</name>
</gene>
<name>A0A838BS56_9HYPH</name>
<dbReference type="Proteomes" id="UP000572984">
    <property type="component" value="Unassembled WGS sequence"/>
</dbReference>
<dbReference type="Pfam" id="PF03994">
    <property type="entry name" value="DUF350"/>
    <property type="match status" value="1"/>
</dbReference>
<feature type="transmembrane region" description="Helical" evidence="7">
    <location>
        <begin position="45"/>
        <end position="65"/>
    </location>
</feature>
<accession>A0A838BS56</accession>
<evidence type="ECO:0000256" key="4">
    <source>
        <dbReference type="ARBA" id="ARBA00022692"/>
    </source>
</evidence>
<dbReference type="AlphaFoldDB" id="A0A838BS56"/>
<keyword evidence="6 7" id="KW-0472">Membrane</keyword>
<reference evidence="8 9" key="1">
    <citation type="submission" date="2020-07" db="EMBL/GenBank/DDBJ databases">
        <title>Draft genome and description of Microvirga mediterraneensis Marseille-Q2068 sp. nov.</title>
        <authorList>
            <person name="Boxberger M."/>
        </authorList>
    </citation>
    <scope>NUCLEOTIDE SEQUENCE [LARGE SCALE GENOMIC DNA]</scope>
    <source>
        <strain evidence="8 9">Marseille-Q2068</strain>
    </source>
</reference>
<evidence type="ECO:0000313" key="9">
    <source>
        <dbReference type="Proteomes" id="UP000572984"/>
    </source>
</evidence>